<name>A0A4V5U8Y8_9GAMM</name>
<dbReference type="AlphaFoldDB" id="A0A4V5U8Y8"/>
<dbReference type="InterPro" id="IPR036388">
    <property type="entry name" value="WH-like_DNA-bd_sf"/>
</dbReference>
<dbReference type="OrthoDB" id="5801519at2"/>
<dbReference type="InterPro" id="IPR001867">
    <property type="entry name" value="OmpR/PhoB-type_DNA-bd"/>
</dbReference>
<feature type="domain" description="OmpR/PhoB-type" evidence="3">
    <location>
        <begin position="1"/>
        <end position="102"/>
    </location>
</feature>
<evidence type="ECO:0000256" key="1">
    <source>
        <dbReference type="ARBA" id="ARBA00023125"/>
    </source>
</evidence>
<dbReference type="PROSITE" id="PS51755">
    <property type="entry name" value="OMPR_PHOB"/>
    <property type="match status" value="1"/>
</dbReference>
<dbReference type="SUPFAM" id="SSF46894">
    <property type="entry name" value="C-terminal effector domain of the bipartite response regulators"/>
    <property type="match status" value="1"/>
</dbReference>
<keyword evidence="1 2" id="KW-0238">DNA-binding</keyword>
<evidence type="ECO:0000313" key="4">
    <source>
        <dbReference type="EMBL" id="TKJ86707.1"/>
    </source>
</evidence>
<dbReference type="GO" id="GO:0006355">
    <property type="term" value="P:regulation of DNA-templated transcription"/>
    <property type="evidence" value="ECO:0007669"/>
    <property type="project" value="InterPro"/>
</dbReference>
<dbReference type="InterPro" id="IPR016032">
    <property type="entry name" value="Sig_transdc_resp-reg_C-effctor"/>
</dbReference>
<dbReference type="GO" id="GO:0003677">
    <property type="term" value="F:DNA binding"/>
    <property type="evidence" value="ECO:0007669"/>
    <property type="project" value="UniProtKB-UniRule"/>
</dbReference>
<sequence length="141" mass="15660">MNYNIDDIVLFNADLNTLTQTETHESISLTLSQSLLLELMLKSKSEILSRDSIIDTLWHSHGINSSGHTLNQYISLLRRMFAHFGLNELIITIPRVGIRLNPDVRVSECTEDRGPAVTTERVELSQASGSGKRTAPPCGVI</sequence>
<proteinExistence type="predicted"/>
<feature type="DNA-binding region" description="OmpR/PhoB-type" evidence="2">
    <location>
        <begin position="1"/>
        <end position="102"/>
    </location>
</feature>
<dbReference type="Pfam" id="PF00486">
    <property type="entry name" value="Trans_reg_C"/>
    <property type="match status" value="1"/>
</dbReference>
<protein>
    <recommendedName>
        <fullName evidence="3">OmpR/PhoB-type domain-containing protein</fullName>
    </recommendedName>
</protein>
<evidence type="ECO:0000256" key="2">
    <source>
        <dbReference type="PROSITE-ProRule" id="PRU01091"/>
    </source>
</evidence>
<dbReference type="SMART" id="SM00862">
    <property type="entry name" value="Trans_reg_C"/>
    <property type="match status" value="1"/>
</dbReference>
<accession>A0A4V5U8Y8</accession>
<reference evidence="4 5" key="1">
    <citation type="journal article" date="2019" name="Sci. Rep.">
        <title>Differences in resource use lead to coexistence of seed-transmitted microbial populations.</title>
        <authorList>
            <person name="Torres-Cortes G."/>
            <person name="Garcia B.J."/>
            <person name="Compant S."/>
            <person name="Rezki S."/>
            <person name="Jones P."/>
            <person name="Preveaux A."/>
            <person name="Briand M."/>
            <person name="Roulet A."/>
            <person name="Bouchez O."/>
            <person name="Jacobson D."/>
            <person name="Barret M."/>
        </authorList>
    </citation>
    <scope>NUCLEOTIDE SEQUENCE [LARGE SCALE GENOMIC DNA]</scope>
    <source>
        <strain evidence="4 5">CFBP13511</strain>
    </source>
</reference>
<evidence type="ECO:0000313" key="5">
    <source>
        <dbReference type="Proteomes" id="UP000306393"/>
    </source>
</evidence>
<organism evidence="4 5">
    <name type="scientific">Erwinia persicina</name>
    <dbReference type="NCBI Taxonomy" id="55211"/>
    <lineage>
        <taxon>Bacteria</taxon>
        <taxon>Pseudomonadati</taxon>
        <taxon>Pseudomonadota</taxon>
        <taxon>Gammaproteobacteria</taxon>
        <taxon>Enterobacterales</taxon>
        <taxon>Erwiniaceae</taxon>
        <taxon>Erwinia</taxon>
    </lineage>
</organism>
<dbReference type="EMBL" id="QGAC01000018">
    <property type="protein sequence ID" value="TKJ86707.1"/>
    <property type="molecule type" value="Genomic_DNA"/>
</dbReference>
<evidence type="ECO:0000259" key="3">
    <source>
        <dbReference type="PROSITE" id="PS51755"/>
    </source>
</evidence>
<gene>
    <name evidence="4" type="ORF">EpCFBP13511_17855</name>
</gene>
<comment type="caution">
    <text evidence="4">The sequence shown here is derived from an EMBL/GenBank/DDBJ whole genome shotgun (WGS) entry which is preliminary data.</text>
</comment>
<dbReference type="GO" id="GO:0000160">
    <property type="term" value="P:phosphorelay signal transduction system"/>
    <property type="evidence" value="ECO:0007669"/>
    <property type="project" value="InterPro"/>
</dbReference>
<dbReference type="Proteomes" id="UP000306393">
    <property type="component" value="Unassembled WGS sequence"/>
</dbReference>
<dbReference type="RefSeq" id="WP_137269736.1">
    <property type="nucleotide sequence ID" value="NZ_QGAC01000018.1"/>
</dbReference>
<dbReference type="Gene3D" id="1.10.10.10">
    <property type="entry name" value="Winged helix-like DNA-binding domain superfamily/Winged helix DNA-binding domain"/>
    <property type="match status" value="1"/>
</dbReference>